<accession>A0ABP3V357</accession>
<feature type="domain" description="Helix-hairpin-helix DNA-binding motif class 1" evidence="3">
    <location>
        <begin position="176"/>
        <end position="195"/>
    </location>
</feature>
<dbReference type="Pfam" id="PF10531">
    <property type="entry name" value="SLBB"/>
    <property type="match status" value="1"/>
</dbReference>
<protein>
    <submittedName>
        <fullName evidence="4">Helix-hairpin-helix domain-containing protein</fullName>
    </submittedName>
</protein>
<feature type="region of interest" description="Disordered" evidence="1">
    <location>
        <begin position="116"/>
        <end position="141"/>
    </location>
</feature>
<evidence type="ECO:0000259" key="3">
    <source>
        <dbReference type="SMART" id="SM00278"/>
    </source>
</evidence>
<keyword evidence="2" id="KW-0472">Membrane</keyword>
<feature type="transmembrane region" description="Helical" evidence="2">
    <location>
        <begin position="7"/>
        <end position="25"/>
    </location>
</feature>
<dbReference type="NCBIfam" id="TIGR00426">
    <property type="entry name" value="competence protein ComEA helix-hairpin-helix repeat region"/>
    <property type="match status" value="1"/>
</dbReference>
<dbReference type="SMART" id="SM00278">
    <property type="entry name" value="HhH1"/>
    <property type="match status" value="2"/>
</dbReference>
<dbReference type="PANTHER" id="PTHR21180:SF32">
    <property type="entry name" value="ENDONUCLEASE_EXONUCLEASE_PHOSPHATASE FAMILY DOMAIN-CONTAINING PROTEIN 1"/>
    <property type="match status" value="1"/>
</dbReference>
<name>A0ABP3V357_9CLOT</name>
<comment type="caution">
    <text evidence="4">The sequence shown here is derived from an EMBL/GenBank/DDBJ whole genome shotgun (WGS) entry which is preliminary data.</text>
</comment>
<keyword evidence="2" id="KW-0812">Transmembrane</keyword>
<keyword evidence="2" id="KW-1133">Transmembrane helix</keyword>
<evidence type="ECO:0000313" key="5">
    <source>
        <dbReference type="Proteomes" id="UP001501510"/>
    </source>
</evidence>
<dbReference type="InterPro" id="IPR010994">
    <property type="entry name" value="RuvA_2-like"/>
</dbReference>
<gene>
    <name evidence="4" type="ORF">GCM10008906_36550</name>
</gene>
<evidence type="ECO:0000256" key="2">
    <source>
        <dbReference type="SAM" id="Phobius"/>
    </source>
</evidence>
<feature type="domain" description="Helix-hairpin-helix DNA-binding motif class 1" evidence="3">
    <location>
        <begin position="146"/>
        <end position="165"/>
    </location>
</feature>
<dbReference type="EMBL" id="BAAACG010000019">
    <property type="protein sequence ID" value="GAA0747447.1"/>
    <property type="molecule type" value="Genomic_DNA"/>
</dbReference>
<evidence type="ECO:0000256" key="1">
    <source>
        <dbReference type="SAM" id="MobiDB-lite"/>
    </source>
</evidence>
<dbReference type="InterPro" id="IPR004509">
    <property type="entry name" value="Competence_ComEA_HhH"/>
</dbReference>
<sequence>MKENKKIIGSIVIIIILGVFSLIGYEISKPAKVSKDDDIFIEKCDKNDKKKNSTNIEVYINGEVNKPGVYKLRDDSRLQELINKAGGYTKNANVLKLNLAKKLKDEDYIFVENKDDKKKNNNSNNNISNSSQNLKEKIDVNSGSKEELKSIPGIGEVTAQKIIDYREEKGNFSKIEDLKKIDRIGEKTLEKIKDKAEVR</sequence>
<feature type="compositionally biased region" description="Low complexity" evidence="1">
    <location>
        <begin position="121"/>
        <end position="133"/>
    </location>
</feature>
<dbReference type="Gene3D" id="1.10.150.310">
    <property type="entry name" value="Tex RuvX-like domain-like"/>
    <property type="match status" value="1"/>
</dbReference>
<proteinExistence type="predicted"/>
<evidence type="ECO:0000313" key="4">
    <source>
        <dbReference type="EMBL" id="GAA0747447.1"/>
    </source>
</evidence>
<keyword evidence="5" id="KW-1185">Reference proteome</keyword>
<dbReference type="PANTHER" id="PTHR21180">
    <property type="entry name" value="ENDONUCLEASE/EXONUCLEASE/PHOSPHATASE FAMILY DOMAIN-CONTAINING PROTEIN 1"/>
    <property type="match status" value="1"/>
</dbReference>
<reference evidence="5" key="1">
    <citation type="journal article" date="2019" name="Int. J. Syst. Evol. Microbiol.">
        <title>The Global Catalogue of Microorganisms (GCM) 10K type strain sequencing project: providing services to taxonomists for standard genome sequencing and annotation.</title>
        <authorList>
            <consortium name="The Broad Institute Genomics Platform"/>
            <consortium name="The Broad Institute Genome Sequencing Center for Infectious Disease"/>
            <person name="Wu L."/>
            <person name="Ma J."/>
        </authorList>
    </citation>
    <scope>NUCLEOTIDE SEQUENCE [LARGE SCALE GENOMIC DNA]</scope>
    <source>
        <strain evidence="5">JCM 1407</strain>
    </source>
</reference>
<dbReference type="InterPro" id="IPR003583">
    <property type="entry name" value="Hlx-hairpin-Hlx_DNA-bd_motif"/>
</dbReference>
<dbReference type="Proteomes" id="UP001501510">
    <property type="component" value="Unassembled WGS sequence"/>
</dbReference>
<organism evidence="4 5">
    <name type="scientific">Clostridium oceanicum</name>
    <dbReference type="NCBI Taxonomy" id="1543"/>
    <lineage>
        <taxon>Bacteria</taxon>
        <taxon>Bacillati</taxon>
        <taxon>Bacillota</taxon>
        <taxon>Clostridia</taxon>
        <taxon>Eubacteriales</taxon>
        <taxon>Clostridiaceae</taxon>
        <taxon>Clostridium</taxon>
    </lineage>
</organism>
<dbReference type="InterPro" id="IPR019554">
    <property type="entry name" value="Soluble_ligand-bd"/>
</dbReference>
<dbReference type="Gene3D" id="3.10.560.10">
    <property type="entry name" value="Outer membrane lipoprotein wza domain like"/>
    <property type="match status" value="1"/>
</dbReference>
<dbReference type="RefSeq" id="WP_343764120.1">
    <property type="nucleotide sequence ID" value="NZ_BAAACG010000019.1"/>
</dbReference>
<dbReference type="SUPFAM" id="SSF47781">
    <property type="entry name" value="RuvA domain 2-like"/>
    <property type="match status" value="1"/>
</dbReference>
<dbReference type="InterPro" id="IPR051675">
    <property type="entry name" value="Endo/Exo/Phosphatase_dom_1"/>
</dbReference>
<dbReference type="Pfam" id="PF12836">
    <property type="entry name" value="HHH_3"/>
    <property type="match status" value="1"/>
</dbReference>